<proteinExistence type="predicted"/>
<comment type="caution">
    <text evidence="1">The sequence shown here is derived from an EMBL/GenBank/DDBJ whole genome shotgun (WGS) entry which is preliminary data.</text>
</comment>
<accession>X1R2K0</accession>
<reference evidence="1" key="1">
    <citation type="journal article" date="2014" name="Front. Microbiol.">
        <title>High frequency of phylogenetically diverse reductive dehalogenase-homologous genes in deep subseafloor sedimentary metagenomes.</title>
        <authorList>
            <person name="Kawai M."/>
            <person name="Futagami T."/>
            <person name="Toyoda A."/>
            <person name="Takaki Y."/>
            <person name="Nishi S."/>
            <person name="Hori S."/>
            <person name="Arai W."/>
            <person name="Tsubouchi T."/>
            <person name="Morono Y."/>
            <person name="Uchiyama I."/>
            <person name="Ito T."/>
            <person name="Fujiyama A."/>
            <person name="Inagaki F."/>
            <person name="Takami H."/>
        </authorList>
    </citation>
    <scope>NUCLEOTIDE SEQUENCE</scope>
    <source>
        <strain evidence="1">Expedition CK06-06</strain>
    </source>
</reference>
<sequence>QVNEQGQPFVQMQDPHMLHGFVQTGPSDFELRLVNEYQITFRFIGRCGDVSGDKIVFSIPQPDPPKGFWANQWRYFPFVFSFPHQIITITNIFFPVDYEPLYVPENWGIEDSWGSYIIEYKTTRELEVEFNKVIQQITVEKAAHSWMPRRFYSSYIDAINEWALRIERPLVIQRVSQGE</sequence>
<feature type="non-terminal residue" evidence="1">
    <location>
        <position position="1"/>
    </location>
</feature>
<organism evidence="1">
    <name type="scientific">marine sediment metagenome</name>
    <dbReference type="NCBI Taxonomy" id="412755"/>
    <lineage>
        <taxon>unclassified sequences</taxon>
        <taxon>metagenomes</taxon>
        <taxon>ecological metagenomes</taxon>
    </lineage>
</organism>
<gene>
    <name evidence="1" type="ORF">S12H4_15938</name>
</gene>
<name>X1R2K0_9ZZZZ</name>
<evidence type="ECO:0000313" key="1">
    <source>
        <dbReference type="EMBL" id="GAI74952.1"/>
    </source>
</evidence>
<protein>
    <submittedName>
        <fullName evidence="1">Uncharacterized protein</fullName>
    </submittedName>
</protein>
<dbReference type="EMBL" id="BARW01007688">
    <property type="protein sequence ID" value="GAI74952.1"/>
    <property type="molecule type" value="Genomic_DNA"/>
</dbReference>
<dbReference type="AlphaFoldDB" id="X1R2K0"/>